<dbReference type="EC" id="5.1.99.6" evidence="19"/>
<evidence type="ECO:0000256" key="10">
    <source>
        <dbReference type="ARBA" id="ARBA00023027"/>
    </source>
</evidence>
<evidence type="ECO:0000256" key="2">
    <source>
        <dbReference type="ARBA" id="ARBA00000909"/>
    </source>
</evidence>
<comment type="cofactor">
    <cofactor evidence="18 19">
        <name>K(+)</name>
        <dbReference type="ChEBI" id="CHEBI:29103"/>
    </cofactor>
    <text evidence="18 19">Binds 1 potassium ion per subunit.</text>
</comment>
<feature type="binding site" evidence="18">
    <location>
        <position position="164"/>
    </location>
    <ligand>
        <name>(6S)-NADPHX</name>
        <dbReference type="ChEBI" id="CHEBI:64076"/>
    </ligand>
</feature>
<comment type="function">
    <text evidence="17">Catalyzes the dehydration of the S-form of NAD(P)HX at the expense of ADP, which is converted to AMP. Together with NAD(P)HX epimerase, which catalyzes the epimerization of the S- and R-forms, the enzyme allows the repair of both epimers of NAD(P)HX, a damaged form of NAD(P)H that is a result of enzymatic or heat-dependent hydration.</text>
</comment>
<dbReference type="Gene3D" id="3.40.50.10260">
    <property type="entry name" value="YjeF N-terminal domain"/>
    <property type="match status" value="1"/>
</dbReference>
<keyword evidence="5 18" id="KW-0479">Metal-binding</keyword>
<dbReference type="SUPFAM" id="SSF64153">
    <property type="entry name" value="YjeF N-terminal domain-like"/>
    <property type="match status" value="1"/>
</dbReference>
<comment type="catalytic activity">
    <reaction evidence="16 17 19">
        <text>(6S)-NADPHX + ADP = AMP + phosphate + NADPH + H(+)</text>
        <dbReference type="Rhea" id="RHEA:32235"/>
        <dbReference type="ChEBI" id="CHEBI:15378"/>
        <dbReference type="ChEBI" id="CHEBI:43474"/>
        <dbReference type="ChEBI" id="CHEBI:57783"/>
        <dbReference type="ChEBI" id="CHEBI:64076"/>
        <dbReference type="ChEBI" id="CHEBI:456215"/>
        <dbReference type="ChEBI" id="CHEBI:456216"/>
        <dbReference type="EC" id="4.2.1.136"/>
    </reaction>
</comment>
<dbReference type="NCBIfam" id="TIGR00197">
    <property type="entry name" value="yjeF_nterm"/>
    <property type="match status" value="1"/>
</dbReference>
<keyword evidence="12 17" id="KW-0456">Lyase</keyword>
<evidence type="ECO:0000256" key="13">
    <source>
        <dbReference type="ARBA" id="ARBA00023268"/>
    </source>
</evidence>
<gene>
    <name evidence="17" type="primary">nnrD</name>
    <name evidence="18" type="synonym">nnrE</name>
    <name evidence="22" type="ORF">H1B31_05375</name>
</gene>
<comment type="catalytic activity">
    <reaction evidence="1 18 19">
        <text>(6R)-NADHX = (6S)-NADHX</text>
        <dbReference type="Rhea" id="RHEA:32215"/>
        <dbReference type="ChEBI" id="CHEBI:64074"/>
        <dbReference type="ChEBI" id="CHEBI:64075"/>
        <dbReference type="EC" id="5.1.99.6"/>
    </reaction>
</comment>
<comment type="function">
    <text evidence="14 19">Bifunctional enzyme that catalyzes the epimerization of the S- and R-forms of NAD(P)HX and the dehydration of the S-form of NAD(P)HX at the expense of ADP, which is converted to AMP. This allows the repair of both epimers of NAD(P)HX, a damaged form of NAD(P)H that is a result of enzymatic or heat-dependent hydration.</text>
</comment>
<dbReference type="SUPFAM" id="SSF53613">
    <property type="entry name" value="Ribokinase-like"/>
    <property type="match status" value="1"/>
</dbReference>
<feature type="binding site" evidence="18">
    <location>
        <position position="131"/>
    </location>
    <ligand>
        <name>K(+)</name>
        <dbReference type="ChEBI" id="CHEBI:29103"/>
    </ligand>
</feature>
<organism evidence="22 23">
    <name type="scientific">Selenomonas timonae</name>
    <dbReference type="NCBI Taxonomy" id="2754044"/>
    <lineage>
        <taxon>Bacteria</taxon>
        <taxon>Bacillati</taxon>
        <taxon>Bacillota</taxon>
        <taxon>Negativicutes</taxon>
        <taxon>Selenomonadales</taxon>
        <taxon>Selenomonadaceae</taxon>
        <taxon>Selenomonas</taxon>
    </lineage>
</organism>
<dbReference type="InterPro" id="IPR036652">
    <property type="entry name" value="YjeF_N_dom_sf"/>
</dbReference>
<dbReference type="EC" id="4.2.1.136" evidence="19"/>
<dbReference type="CDD" id="cd01171">
    <property type="entry name" value="YXKO-related"/>
    <property type="match status" value="1"/>
</dbReference>
<dbReference type="EMBL" id="CP060204">
    <property type="protein sequence ID" value="QNH55351.1"/>
    <property type="molecule type" value="Genomic_DNA"/>
</dbReference>
<evidence type="ECO:0000256" key="8">
    <source>
        <dbReference type="ARBA" id="ARBA00022857"/>
    </source>
</evidence>
<dbReference type="InterPro" id="IPR029056">
    <property type="entry name" value="Ribokinase-like"/>
</dbReference>
<comment type="catalytic activity">
    <reaction evidence="2 18 19">
        <text>(6R)-NADPHX = (6S)-NADPHX</text>
        <dbReference type="Rhea" id="RHEA:32227"/>
        <dbReference type="ChEBI" id="CHEBI:64076"/>
        <dbReference type="ChEBI" id="CHEBI:64077"/>
        <dbReference type="EC" id="5.1.99.6"/>
    </reaction>
</comment>
<comment type="caution">
    <text evidence="18">Lacks conserved residue(s) required for the propagation of feature annotation.</text>
</comment>
<keyword evidence="7 17" id="KW-0067">ATP-binding</keyword>
<keyword evidence="6 17" id="KW-0547">Nucleotide-binding</keyword>
<evidence type="ECO:0000256" key="17">
    <source>
        <dbReference type="HAMAP-Rule" id="MF_01965"/>
    </source>
</evidence>
<dbReference type="PANTHER" id="PTHR12592:SF0">
    <property type="entry name" value="ATP-DEPENDENT (S)-NAD(P)H-HYDRATE DEHYDRATASE"/>
    <property type="match status" value="1"/>
</dbReference>
<evidence type="ECO:0000256" key="16">
    <source>
        <dbReference type="ARBA" id="ARBA00049209"/>
    </source>
</evidence>
<evidence type="ECO:0000256" key="19">
    <source>
        <dbReference type="PIRNR" id="PIRNR017184"/>
    </source>
</evidence>
<keyword evidence="11 18" id="KW-0413">Isomerase</keyword>
<keyword evidence="13" id="KW-0511">Multifunctional enzyme</keyword>
<feature type="binding site" evidence="17">
    <location>
        <position position="338"/>
    </location>
    <ligand>
        <name>(6S)-NADPHX</name>
        <dbReference type="ChEBI" id="CHEBI:64076"/>
    </ligand>
</feature>
<dbReference type="Pfam" id="PF03853">
    <property type="entry name" value="YjeF_N"/>
    <property type="match status" value="1"/>
</dbReference>
<comment type="similarity">
    <text evidence="18">Belongs to the NnrE/AIBP family.</text>
</comment>
<dbReference type="GO" id="GO:0046496">
    <property type="term" value="P:nicotinamide nucleotide metabolic process"/>
    <property type="evidence" value="ECO:0007669"/>
    <property type="project" value="UniProtKB-UniRule"/>
</dbReference>
<comment type="function">
    <text evidence="18">Catalyzes the epimerization of the S- and R-forms of NAD(P)HX, a damaged form of NAD(P)H that is a result of enzymatic or heat-dependent hydration. This is a prerequisite for the S-specific NAD(P)H-hydrate dehydratase to allow the repair of both epimers of NAD(P)HX.</text>
</comment>
<evidence type="ECO:0000256" key="3">
    <source>
        <dbReference type="ARBA" id="ARBA00006001"/>
    </source>
</evidence>
<dbReference type="Proteomes" id="UP000515480">
    <property type="component" value="Chromosome"/>
</dbReference>
<evidence type="ECO:0000256" key="4">
    <source>
        <dbReference type="ARBA" id="ARBA00009524"/>
    </source>
</evidence>
<evidence type="ECO:0000256" key="11">
    <source>
        <dbReference type="ARBA" id="ARBA00023235"/>
    </source>
</evidence>
<comment type="subunit">
    <text evidence="17">Homotetramer.</text>
</comment>
<evidence type="ECO:0000256" key="14">
    <source>
        <dbReference type="ARBA" id="ARBA00025153"/>
    </source>
</evidence>
<dbReference type="InterPro" id="IPR030677">
    <property type="entry name" value="Nnr"/>
</dbReference>
<dbReference type="PIRSF" id="PIRSF017184">
    <property type="entry name" value="Nnr"/>
    <property type="match status" value="1"/>
</dbReference>
<evidence type="ECO:0000256" key="1">
    <source>
        <dbReference type="ARBA" id="ARBA00000013"/>
    </source>
</evidence>
<feature type="binding site" evidence="17">
    <location>
        <begin position="426"/>
        <end position="430"/>
    </location>
    <ligand>
        <name>AMP</name>
        <dbReference type="ChEBI" id="CHEBI:456215"/>
    </ligand>
</feature>
<protein>
    <recommendedName>
        <fullName evidence="19">Bifunctional NAD(P)H-hydrate repair enzyme</fullName>
    </recommendedName>
    <alternativeName>
        <fullName evidence="19">Nicotinamide nucleotide repair protein</fullName>
    </alternativeName>
    <domain>
        <recommendedName>
            <fullName evidence="19">ADP-dependent (S)-NAD(P)H-hydrate dehydratase</fullName>
            <ecNumber evidence="19">4.2.1.136</ecNumber>
        </recommendedName>
        <alternativeName>
            <fullName evidence="19">ADP-dependent NAD(P)HX dehydratase</fullName>
        </alternativeName>
    </domain>
    <domain>
        <recommendedName>
            <fullName evidence="19">NAD(P)H-hydrate epimerase</fullName>
            <ecNumber evidence="19">5.1.99.6</ecNumber>
        </recommendedName>
    </domain>
</protein>
<feature type="domain" description="YjeF N-terminal" evidence="21">
    <location>
        <begin position="9"/>
        <end position="221"/>
    </location>
</feature>
<dbReference type="KEGG" id="stim:H1B31_05375"/>
<evidence type="ECO:0000256" key="6">
    <source>
        <dbReference type="ARBA" id="ARBA00022741"/>
    </source>
</evidence>
<dbReference type="InterPro" id="IPR000631">
    <property type="entry name" value="CARKD"/>
</dbReference>
<dbReference type="RefSeq" id="WP_185981165.1">
    <property type="nucleotide sequence ID" value="NZ_CP060204.1"/>
</dbReference>
<dbReference type="PROSITE" id="PS51383">
    <property type="entry name" value="YJEF_C_3"/>
    <property type="match status" value="1"/>
</dbReference>
<dbReference type="GO" id="GO:0110051">
    <property type="term" value="P:metabolite repair"/>
    <property type="evidence" value="ECO:0007669"/>
    <property type="project" value="TreeGrafter"/>
</dbReference>
<comment type="cofactor">
    <cofactor evidence="17">
        <name>Mg(2+)</name>
        <dbReference type="ChEBI" id="CHEBI:18420"/>
    </cofactor>
</comment>
<dbReference type="GO" id="GO:0005524">
    <property type="term" value="F:ATP binding"/>
    <property type="evidence" value="ECO:0007669"/>
    <property type="project" value="UniProtKB-UniRule"/>
</dbReference>
<dbReference type="GO" id="GO:0052856">
    <property type="term" value="F:NAD(P)HX epimerase activity"/>
    <property type="evidence" value="ECO:0007669"/>
    <property type="project" value="UniProtKB-UniRule"/>
</dbReference>
<feature type="binding site" evidence="17">
    <location>
        <position position="266"/>
    </location>
    <ligand>
        <name>(6S)-NADPHX</name>
        <dbReference type="ChEBI" id="CHEBI:64076"/>
    </ligand>
</feature>
<dbReference type="GO" id="GO:0052855">
    <property type="term" value="F:ADP-dependent NAD(P)H-hydrate dehydratase activity"/>
    <property type="evidence" value="ECO:0007669"/>
    <property type="project" value="UniProtKB-UniRule"/>
</dbReference>
<evidence type="ECO:0000313" key="23">
    <source>
        <dbReference type="Proteomes" id="UP000515480"/>
    </source>
</evidence>
<evidence type="ECO:0000256" key="7">
    <source>
        <dbReference type="ARBA" id="ARBA00022840"/>
    </source>
</evidence>
<dbReference type="HAMAP" id="MF_01966">
    <property type="entry name" value="NADHX_epimerase"/>
    <property type="match status" value="1"/>
</dbReference>
<dbReference type="InterPro" id="IPR017953">
    <property type="entry name" value="Carbohydrate_kinase_pred_CS"/>
</dbReference>
<accession>A0A7G7VMK8</accession>
<sequence>MNVSFAEDMRRIDESVVKDYGLPAIALMENAGRRTAEEAAAMIGGAEDKTFTVFAGGGNNGGDAFAAARHLMNMGARVKLFFTGEEERLSEAARAMHDALRAMGVEIRPLVSDRDWDRLRVSLRFTDAVVDGILGTGTHGELRKPVLRVIEEINAAGRPVMAIDIPSGVEADTGRIGSLAVRADRTLALGLPKVGHLLGAGANAAGQLLVDDIGIPRALLEGEALRQSLITREAAAKLLPARARDVHKGSCGRILMLAGSLGMTGAAALAAEAALRIGAGLVTLAVPERLYPVLAAKLTEVMVVPIPDAGTGYFGGMKALEAALSLAQNMDTVLIGPGLGRKAETSEFVRLFAADVKVPLVMDADAIAAFQGHLDALRDLPQVPILTPHLGEFAALLGKTVDAVEDDLLGVVREAARAYQAVFVVKSACTVVVYPDGDAFFTTCGNAGMATAGAGDVLAGTIAGLMRQMESGMTPIVGVYAHGRAGDLAYEYNGNGLVAGDILELLPRALKELTNTTV</sequence>
<keyword evidence="10 17" id="KW-0520">NAD</keyword>
<name>A0A7G7VMK8_9FIRM</name>
<feature type="binding site" evidence="17">
    <location>
        <position position="455"/>
    </location>
    <ligand>
        <name>AMP</name>
        <dbReference type="ChEBI" id="CHEBI:456215"/>
    </ligand>
</feature>
<dbReference type="HAMAP" id="MF_01965">
    <property type="entry name" value="NADHX_dehydratase"/>
    <property type="match status" value="1"/>
</dbReference>
<dbReference type="AlphaFoldDB" id="A0A7G7VMK8"/>
<dbReference type="PROSITE" id="PS01050">
    <property type="entry name" value="YJEF_C_2"/>
    <property type="match status" value="1"/>
</dbReference>
<dbReference type="PANTHER" id="PTHR12592">
    <property type="entry name" value="ATP-DEPENDENT (S)-NAD(P)H-HYDRATE DEHYDRATASE FAMILY MEMBER"/>
    <property type="match status" value="1"/>
</dbReference>
<evidence type="ECO:0000313" key="22">
    <source>
        <dbReference type="EMBL" id="QNH55351.1"/>
    </source>
</evidence>
<dbReference type="Pfam" id="PF01256">
    <property type="entry name" value="Carb_kinase"/>
    <property type="match status" value="1"/>
</dbReference>
<dbReference type="PROSITE" id="PS51385">
    <property type="entry name" value="YJEF_N"/>
    <property type="match status" value="1"/>
</dbReference>
<keyword evidence="8 17" id="KW-0521">NADP</keyword>
<feature type="domain" description="YjeF C-terminal" evidence="20">
    <location>
        <begin position="231"/>
        <end position="513"/>
    </location>
</feature>
<feature type="binding site" evidence="18">
    <location>
        <position position="167"/>
    </location>
    <ligand>
        <name>K(+)</name>
        <dbReference type="ChEBI" id="CHEBI:29103"/>
    </ligand>
</feature>
<dbReference type="Gene3D" id="3.40.1190.20">
    <property type="match status" value="1"/>
</dbReference>
<reference evidence="22 23" key="1">
    <citation type="submission" date="2020-07" db="EMBL/GenBank/DDBJ databases">
        <title>Complete genome and description of Selenomonas timonensis sp. nov., a new bacterium isolated from a gingivitis subject.</title>
        <authorList>
            <person name="Antezack A."/>
        </authorList>
    </citation>
    <scope>NUCLEOTIDE SEQUENCE [LARGE SCALE GENOMIC DNA]</scope>
    <source>
        <strain evidence="22 23">Marseille-Q3039</strain>
    </source>
</reference>
<comment type="similarity">
    <text evidence="17">Belongs to the NnrD/CARKD family.</text>
</comment>
<feature type="binding site" evidence="17">
    <location>
        <position position="389"/>
    </location>
    <ligand>
        <name>(6S)-NADPHX</name>
        <dbReference type="ChEBI" id="CHEBI:64076"/>
    </ligand>
</feature>
<feature type="binding site" evidence="17">
    <location>
        <position position="456"/>
    </location>
    <ligand>
        <name>(6S)-NADPHX</name>
        <dbReference type="ChEBI" id="CHEBI:64076"/>
    </ligand>
</feature>
<evidence type="ECO:0000256" key="18">
    <source>
        <dbReference type="HAMAP-Rule" id="MF_01966"/>
    </source>
</evidence>
<evidence type="ECO:0000256" key="9">
    <source>
        <dbReference type="ARBA" id="ARBA00022958"/>
    </source>
</evidence>
<evidence type="ECO:0000256" key="12">
    <source>
        <dbReference type="ARBA" id="ARBA00023239"/>
    </source>
</evidence>
<comment type="similarity">
    <text evidence="4 19">In the C-terminal section; belongs to the NnrD/CARKD family.</text>
</comment>
<evidence type="ECO:0000256" key="15">
    <source>
        <dbReference type="ARBA" id="ARBA00048238"/>
    </source>
</evidence>
<feature type="binding site" evidence="18">
    <location>
        <position position="60"/>
    </location>
    <ligand>
        <name>K(+)</name>
        <dbReference type="ChEBI" id="CHEBI:29103"/>
    </ligand>
</feature>
<comment type="similarity">
    <text evidence="3 19">In the N-terminal section; belongs to the NnrE/AIBP family.</text>
</comment>
<dbReference type="GO" id="GO:0046872">
    <property type="term" value="F:metal ion binding"/>
    <property type="evidence" value="ECO:0007669"/>
    <property type="project" value="UniProtKB-UniRule"/>
</dbReference>
<comment type="catalytic activity">
    <reaction evidence="15 17 19">
        <text>(6S)-NADHX + ADP = AMP + phosphate + NADH + H(+)</text>
        <dbReference type="Rhea" id="RHEA:32223"/>
        <dbReference type="ChEBI" id="CHEBI:15378"/>
        <dbReference type="ChEBI" id="CHEBI:43474"/>
        <dbReference type="ChEBI" id="CHEBI:57945"/>
        <dbReference type="ChEBI" id="CHEBI:64074"/>
        <dbReference type="ChEBI" id="CHEBI:456215"/>
        <dbReference type="ChEBI" id="CHEBI:456216"/>
        <dbReference type="EC" id="4.2.1.136"/>
    </reaction>
</comment>
<proteinExistence type="inferred from homology"/>
<feature type="binding site" evidence="18">
    <location>
        <begin position="59"/>
        <end position="63"/>
    </location>
    <ligand>
        <name>(6S)-NADPHX</name>
        <dbReference type="ChEBI" id="CHEBI:64076"/>
    </ligand>
</feature>
<evidence type="ECO:0000259" key="20">
    <source>
        <dbReference type="PROSITE" id="PS51383"/>
    </source>
</evidence>
<keyword evidence="23" id="KW-1185">Reference proteome</keyword>
<feature type="binding site" evidence="18">
    <location>
        <begin position="135"/>
        <end position="141"/>
    </location>
    <ligand>
        <name>(6S)-NADPHX</name>
        <dbReference type="ChEBI" id="CHEBI:64076"/>
    </ligand>
</feature>
<keyword evidence="9 18" id="KW-0630">Potassium</keyword>
<dbReference type="InterPro" id="IPR004443">
    <property type="entry name" value="YjeF_N_dom"/>
</dbReference>
<evidence type="ECO:0000259" key="21">
    <source>
        <dbReference type="PROSITE" id="PS51385"/>
    </source>
</evidence>
<evidence type="ECO:0000256" key="5">
    <source>
        <dbReference type="ARBA" id="ARBA00022723"/>
    </source>
</evidence>
<dbReference type="NCBIfam" id="TIGR00196">
    <property type="entry name" value="yjeF_cterm"/>
    <property type="match status" value="1"/>
</dbReference>